<dbReference type="AlphaFoldDB" id="A0A7L1UZB9"/>
<keyword evidence="2" id="KW-1185">Reference proteome</keyword>
<feature type="non-terminal residue" evidence="1">
    <location>
        <position position="1"/>
    </location>
</feature>
<keyword evidence="1" id="KW-0418">Kinase</keyword>
<gene>
    <name evidence="1" type="primary">Pim1_1</name>
    <name evidence="1" type="ORF">SITEUR_R08359</name>
</gene>
<dbReference type="EMBL" id="VXBS01003069">
    <property type="protein sequence ID" value="NXO78380.1"/>
    <property type="molecule type" value="Genomic_DNA"/>
</dbReference>
<feature type="non-terminal residue" evidence="1">
    <location>
        <position position="100"/>
    </location>
</feature>
<sequence>PAGKAQEALQQRYRPVSLMGRSGFASVLAGMPLLDSAPVTSGAGGGPTEGGIVLLPQPSGARAPLEIVLLDKVSCGCAAVIQLLEWLELPSSFLLVLERP</sequence>
<comment type="caution">
    <text evidence="1">The sequence shown here is derived from an EMBL/GenBank/DDBJ whole genome shotgun (WGS) entry which is preliminary data.</text>
</comment>
<reference evidence="1 2" key="1">
    <citation type="submission" date="2019-09" db="EMBL/GenBank/DDBJ databases">
        <title>Bird 10,000 Genomes (B10K) Project - Family phase.</title>
        <authorList>
            <person name="Zhang G."/>
        </authorList>
    </citation>
    <scope>NUCLEOTIDE SEQUENCE [LARGE SCALE GENOMIC DNA]</scope>
    <source>
        <strain evidence="1">B10K-DU-002-25</strain>
        <tissue evidence="1">Muscle</tissue>
    </source>
</reference>
<protein>
    <submittedName>
        <fullName evidence="1">PIM1 kinase</fullName>
    </submittedName>
</protein>
<organism evidence="1 2">
    <name type="scientific">Sitta europaea</name>
    <name type="common">Eurasian nuthatch</name>
    <dbReference type="NCBI Taxonomy" id="50251"/>
    <lineage>
        <taxon>Eukaryota</taxon>
        <taxon>Metazoa</taxon>
        <taxon>Chordata</taxon>
        <taxon>Craniata</taxon>
        <taxon>Vertebrata</taxon>
        <taxon>Euteleostomi</taxon>
        <taxon>Archelosauria</taxon>
        <taxon>Archosauria</taxon>
        <taxon>Dinosauria</taxon>
        <taxon>Saurischia</taxon>
        <taxon>Theropoda</taxon>
        <taxon>Coelurosauria</taxon>
        <taxon>Aves</taxon>
        <taxon>Neognathae</taxon>
        <taxon>Neoaves</taxon>
        <taxon>Telluraves</taxon>
        <taxon>Australaves</taxon>
        <taxon>Passeriformes</taxon>
        <taxon>Sittidae</taxon>
        <taxon>Sitta</taxon>
    </lineage>
</organism>
<dbReference type="Gene3D" id="3.30.200.20">
    <property type="entry name" value="Phosphorylase Kinase, domain 1"/>
    <property type="match status" value="1"/>
</dbReference>
<accession>A0A7L1UZB9</accession>
<keyword evidence="1" id="KW-0808">Transferase</keyword>
<name>A0A7L1UZB9_SITEU</name>
<evidence type="ECO:0000313" key="1">
    <source>
        <dbReference type="EMBL" id="NXO78380.1"/>
    </source>
</evidence>
<dbReference type="GO" id="GO:0016301">
    <property type="term" value="F:kinase activity"/>
    <property type="evidence" value="ECO:0007669"/>
    <property type="project" value="UniProtKB-KW"/>
</dbReference>
<evidence type="ECO:0000313" key="2">
    <source>
        <dbReference type="Proteomes" id="UP000583915"/>
    </source>
</evidence>
<proteinExistence type="predicted"/>
<dbReference type="Proteomes" id="UP000583915">
    <property type="component" value="Unassembled WGS sequence"/>
</dbReference>